<keyword evidence="1 3" id="KW-0808">Transferase</keyword>
<proteinExistence type="predicted"/>
<dbReference type="InterPro" id="IPR027417">
    <property type="entry name" value="P-loop_NTPase"/>
</dbReference>
<name>B9XK71_PEDPL</name>
<sequence length="515" mass="59099">MKRQQLISSGIIARIFHDAMEASRRQDYDHTIEILKRGNRLDPANSRILLDLGRVNLMRYQRAEAEGWFERAVRISPRRAETLLMAGNHCQHYGQLEMAQRYFARAAEEAEASTEVFVNLAELYERQRRPQESAQMLERALRSDPTSGRALIFRARMRRQAGQVEGSEQLLRTVSERPNLDPWVRAQAGYELGALYDSCGQYDHAMSALVQAKSLLRPGATGAMAALQSMYAEVNQMEQNASASTFQQWFEAQKELGPLQKVALLCGYPRSGTTLLEQVLDSHPSIVSAEETPVLHEEAFIRFYTNRPANASLFSILNAASVDRLQLARKNYFQNIQAFIGQNIGERLLIDKNPPLTLILPMIIRVLPEVKFLVALRDPRDVCLSCFMQPWPVNPISSAYLTFEDTVKDYAITMNVWRKVRPLMQNPAMEVRYEDMVENLEAEARRTLEFLGMGWDAKVLNFHEHAKAKTVRSPTYLDVAKPVYRRAMGRWRNYEKYFEPHLAKLEPFLRAFGYS</sequence>
<organism evidence="3 4">
    <name type="scientific">Pedosphaera parvula (strain Ellin514)</name>
    <dbReference type="NCBI Taxonomy" id="320771"/>
    <lineage>
        <taxon>Bacteria</taxon>
        <taxon>Pseudomonadati</taxon>
        <taxon>Verrucomicrobiota</taxon>
        <taxon>Pedosphaerae</taxon>
        <taxon>Pedosphaerales</taxon>
        <taxon>Pedosphaeraceae</taxon>
        <taxon>Pedosphaera</taxon>
    </lineage>
</organism>
<evidence type="ECO:0000256" key="2">
    <source>
        <dbReference type="PROSITE-ProRule" id="PRU00339"/>
    </source>
</evidence>
<dbReference type="PROSITE" id="PS50005">
    <property type="entry name" value="TPR"/>
    <property type="match status" value="2"/>
</dbReference>
<dbReference type="SUPFAM" id="SSF52540">
    <property type="entry name" value="P-loop containing nucleoside triphosphate hydrolases"/>
    <property type="match status" value="1"/>
</dbReference>
<dbReference type="InterPro" id="IPR019734">
    <property type="entry name" value="TPR_rpt"/>
</dbReference>
<dbReference type="EMBL" id="ABOX02000024">
    <property type="protein sequence ID" value="EEF59709.1"/>
    <property type="molecule type" value="Genomic_DNA"/>
</dbReference>
<dbReference type="RefSeq" id="WP_007416214.1">
    <property type="nucleotide sequence ID" value="NZ_ABOX02000024.1"/>
</dbReference>
<dbReference type="InterPro" id="IPR026634">
    <property type="entry name" value="TPST-like"/>
</dbReference>
<accession>B9XK71</accession>
<dbReference type="SUPFAM" id="SSF48452">
    <property type="entry name" value="TPR-like"/>
    <property type="match status" value="1"/>
</dbReference>
<dbReference type="InterPro" id="IPR011990">
    <property type="entry name" value="TPR-like_helical_dom_sf"/>
</dbReference>
<dbReference type="Pfam" id="PF13469">
    <property type="entry name" value="Sulfotransfer_3"/>
    <property type="match status" value="1"/>
</dbReference>
<dbReference type="Pfam" id="PF13432">
    <property type="entry name" value="TPR_16"/>
    <property type="match status" value="1"/>
</dbReference>
<dbReference type="STRING" id="320771.Cflav_PD2530"/>
<dbReference type="OrthoDB" id="9800698at2"/>
<evidence type="ECO:0000256" key="1">
    <source>
        <dbReference type="ARBA" id="ARBA00022679"/>
    </source>
</evidence>
<dbReference type="Proteomes" id="UP000003688">
    <property type="component" value="Unassembled WGS sequence"/>
</dbReference>
<comment type="caution">
    <text evidence="3">The sequence shown here is derived from an EMBL/GenBank/DDBJ whole genome shotgun (WGS) entry which is preliminary data.</text>
</comment>
<dbReference type="GO" id="GO:0008476">
    <property type="term" value="F:protein-tyrosine sulfotransferase activity"/>
    <property type="evidence" value="ECO:0007669"/>
    <property type="project" value="InterPro"/>
</dbReference>
<reference evidence="3 4" key="1">
    <citation type="journal article" date="2011" name="J. Bacteriol.">
        <title>Genome sequence of 'Pedosphaera parvula' Ellin514, an aerobic Verrucomicrobial isolate from pasture soil.</title>
        <authorList>
            <person name="Kant R."/>
            <person name="van Passel M.W."/>
            <person name="Sangwan P."/>
            <person name="Palva A."/>
            <person name="Lucas S."/>
            <person name="Copeland A."/>
            <person name="Lapidus A."/>
            <person name="Glavina Del Rio T."/>
            <person name="Dalin E."/>
            <person name="Tice H."/>
            <person name="Bruce D."/>
            <person name="Goodwin L."/>
            <person name="Pitluck S."/>
            <person name="Chertkov O."/>
            <person name="Larimer F.W."/>
            <person name="Land M.L."/>
            <person name="Hauser L."/>
            <person name="Brettin T.S."/>
            <person name="Detter J.C."/>
            <person name="Han S."/>
            <person name="de Vos W.M."/>
            <person name="Janssen P.H."/>
            <person name="Smidt H."/>
        </authorList>
    </citation>
    <scope>NUCLEOTIDE SEQUENCE [LARGE SCALE GENOMIC DNA]</scope>
    <source>
        <strain evidence="3 4">Ellin514</strain>
    </source>
</reference>
<feature type="repeat" description="TPR" evidence="2">
    <location>
        <begin position="114"/>
        <end position="147"/>
    </location>
</feature>
<feature type="repeat" description="TPR" evidence="2">
    <location>
        <begin position="46"/>
        <end position="79"/>
    </location>
</feature>
<keyword evidence="4" id="KW-1185">Reference proteome</keyword>
<dbReference type="Gene3D" id="1.25.40.10">
    <property type="entry name" value="Tetratricopeptide repeat domain"/>
    <property type="match status" value="2"/>
</dbReference>
<dbReference type="PANTHER" id="PTHR12788:SF10">
    <property type="entry name" value="PROTEIN-TYROSINE SULFOTRANSFERASE"/>
    <property type="match status" value="1"/>
</dbReference>
<keyword evidence="2" id="KW-0802">TPR repeat</keyword>
<dbReference type="AlphaFoldDB" id="B9XK71"/>
<gene>
    <name evidence="3" type="ORF">Cflav_PD2530</name>
</gene>
<dbReference type="PANTHER" id="PTHR12788">
    <property type="entry name" value="PROTEIN-TYROSINE SULFOTRANSFERASE 2"/>
    <property type="match status" value="1"/>
</dbReference>
<dbReference type="SMART" id="SM00028">
    <property type="entry name" value="TPR"/>
    <property type="match status" value="4"/>
</dbReference>
<dbReference type="Gene3D" id="3.40.50.300">
    <property type="entry name" value="P-loop containing nucleotide triphosphate hydrolases"/>
    <property type="match status" value="1"/>
</dbReference>
<protein>
    <submittedName>
        <fullName evidence="3">Sulfotransferase</fullName>
    </submittedName>
</protein>
<evidence type="ECO:0000313" key="3">
    <source>
        <dbReference type="EMBL" id="EEF59709.1"/>
    </source>
</evidence>
<evidence type="ECO:0000313" key="4">
    <source>
        <dbReference type="Proteomes" id="UP000003688"/>
    </source>
</evidence>